<evidence type="ECO:0000256" key="2">
    <source>
        <dbReference type="ARBA" id="ARBA00022475"/>
    </source>
</evidence>
<evidence type="ECO:0000256" key="1">
    <source>
        <dbReference type="ARBA" id="ARBA00004651"/>
    </source>
</evidence>
<comment type="subcellular location">
    <subcellularLocation>
        <location evidence="1">Cell membrane</location>
        <topology evidence="1">Multi-pass membrane protein</topology>
    </subcellularLocation>
</comment>
<feature type="transmembrane region" description="Helical" evidence="7">
    <location>
        <begin position="355"/>
        <end position="377"/>
    </location>
</feature>
<keyword evidence="3 7" id="KW-0812">Transmembrane</keyword>
<protein>
    <submittedName>
        <fullName evidence="9">ABC transporter permease</fullName>
    </submittedName>
</protein>
<accession>A0ABV5RA90</accession>
<comment type="caution">
    <text evidence="9">The sequence shown here is derived from an EMBL/GenBank/DDBJ whole genome shotgun (WGS) entry which is preliminary data.</text>
</comment>
<feature type="transmembrane region" description="Helical" evidence="7">
    <location>
        <begin position="711"/>
        <end position="732"/>
    </location>
</feature>
<dbReference type="PANTHER" id="PTHR30572">
    <property type="entry name" value="MEMBRANE COMPONENT OF TRANSPORTER-RELATED"/>
    <property type="match status" value="1"/>
</dbReference>
<feature type="transmembrane region" description="Helical" evidence="7">
    <location>
        <begin position="265"/>
        <end position="286"/>
    </location>
</feature>
<keyword evidence="5 7" id="KW-0472">Membrane</keyword>
<gene>
    <name evidence="9" type="ORF">ACFFTL_21400</name>
</gene>
<evidence type="ECO:0000256" key="6">
    <source>
        <dbReference type="ARBA" id="ARBA00038076"/>
    </source>
</evidence>
<feature type="transmembrane region" description="Helical" evidence="7">
    <location>
        <begin position="753"/>
        <end position="775"/>
    </location>
</feature>
<feature type="transmembrane region" description="Helical" evidence="7">
    <location>
        <begin position="484"/>
        <end position="504"/>
    </location>
</feature>
<keyword evidence="4 7" id="KW-1133">Transmembrane helix</keyword>
<keyword evidence="2" id="KW-1003">Cell membrane</keyword>
<dbReference type="InterPro" id="IPR003838">
    <property type="entry name" value="ABC3_permease_C"/>
</dbReference>
<feature type="domain" description="ABC3 transporter permease C-terminal" evidence="8">
    <location>
        <begin position="712"/>
        <end position="822"/>
    </location>
</feature>
<reference evidence="9 10" key="1">
    <citation type="submission" date="2024-09" db="EMBL/GenBank/DDBJ databases">
        <authorList>
            <person name="Sun Q."/>
            <person name="Mori K."/>
        </authorList>
    </citation>
    <scope>NUCLEOTIDE SEQUENCE [LARGE SCALE GENOMIC DNA]</scope>
    <source>
        <strain evidence="9 10">JCM 3331</strain>
    </source>
</reference>
<dbReference type="Proteomes" id="UP001589710">
    <property type="component" value="Unassembled WGS sequence"/>
</dbReference>
<feature type="transmembrane region" description="Helical" evidence="7">
    <location>
        <begin position="432"/>
        <end position="463"/>
    </location>
</feature>
<evidence type="ECO:0000313" key="9">
    <source>
        <dbReference type="EMBL" id="MFB9574774.1"/>
    </source>
</evidence>
<feature type="domain" description="ABC3 transporter permease C-terminal" evidence="8">
    <location>
        <begin position="264"/>
        <end position="385"/>
    </location>
</feature>
<name>A0ABV5RA90_9ACTN</name>
<dbReference type="PANTHER" id="PTHR30572:SF4">
    <property type="entry name" value="ABC TRANSPORTER PERMEASE YTRF"/>
    <property type="match status" value="1"/>
</dbReference>
<sequence>MFAPHLPNGLARAAIRFKPSSFVGTFVALLLAAAIVSACGILLETGIRASVPAERYAKAPVLVAADQQAHLRAGSGEGAYDATTPLPDTARLPESLVRKAASVPGAATAIGDVTFPVHLDRTPLTAHGWGSAALTGTRLLTGDAPEAGDVVVPAGAEGRVGDRIALDTPAGIRDFRISGTTDDAAGTAWFTDQQAVALSGHPGRVDAIAVLAAPGTPTATLADQVTRVVGRTADAQVHTGDDRGAAEDTGLAGAEELLIGLGGSFGGVAAMVAVFTAAGTVALSVGQRSREFALLRAIGATPRQLRRTIATESLLVAPLAGALGCLPGIALAHWWFGQLRAKGAVPDAVGLHISWLPLTVATAVTMVTALCAGYAAARRPSKTKPGLALAQSTVERSPFGWIRTPLGIAALIGGAVFAGVAASETGEDAANAALGVVMLFMLAVGLLGPLLARLCAAVLGLPLRAAGASGSLAAANSRTNSRRLASAITPIVLAMAFASTLVFMHTSEDRVIAHQQRDGIIADHIVSAQAGLASDATARAAATPGVSTAVGLLRASVLVPAGSGGDRWLQSASAQGVIGSGRDLTEVQDLDVRTGSLTGLRPGTVAIDTTLAESAHLGTGDRLALRLPDGTGASPRIVAVYGRGLGVSLVTLPAADLRTHVTSPYASDVLVRSTPAAAQKLTALGTVTDASGYAAARSQDRELNAWANTTMAAVLGGFAAVAAVNTLVMTVLDRRRELGMLRLVGSTRRQVMGMIRWEALLVTVAGTALGTGIALATLNPMMKGLTGEAPYIPPALYGSFVAATVALGLAAATLPARAALRRTAARP</sequence>
<proteinExistence type="inferred from homology"/>
<evidence type="ECO:0000256" key="5">
    <source>
        <dbReference type="ARBA" id="ARBA00023136"/>
    </source>
</evidence>
<feature type="transmembrane region" description="Helical" evidence="7">
    <location>
        <begin position="795"/>
        <end position="816"/>
    </location>
</feature>
<keyword evidence="10" id="KW-1185">Reference proteome</keyword>
<dbReference type="Pfam" id="PF02687">
    <property type="entry name" value="FtsX"/>
    <property type="match status" value="2"/>
</dbReference>
<evidence type="ECO:0000259" key="8">
    <source>
        <dbReference type="Pfam" id="PF02687"/>
    </source>
</evidence>
<evidence type="ECO:0000313" key="10">
    <source>
        <dbReference type="Proteomes" id="UP001589710"/>
    </source>
</evidence>
<dbReference type="EMBL" id="JBHMCG010000097">
    <property type="protein sequence ID" value="MFB9574774.1"/>
    <property type="molecule type" value="Genomic_DNA"/>
</dbReference>
<dbReference type="RefSeq" id="WP_345518265.1">
    <property type="nucleotide sequence ID" value="NZ_BAAAXD010000045.1"/>
</dbReference>
<evidence type="ECO:0000256" key="3">
    <source>
        <dbReference type="ARBA" id="ARBA00022692"/>
    </source>
</evidence>
<comment type="similarity">
    <text evidence="6">Belongs to the ABC-4 integral membrane protein family.</text>
</comment>
<evidence type="ECO:0000256" key="7">
    <source>
        <dbReference type="SAM" id="Phobius"/>
    </source>
</evidence>
<feature type="transmembrane region" description="Helical" evidence="7">
    <location>
        <begin position="313"/>
        <end position="335"/>
    </location>
</feature>
<dbReference type="InterPro" id="IPR050250">
    <property type="entry name" value="Macrolide_Exporter_MacB"/>
</dbReference>
<evidence type="ECO:0000256" key="4">
    <source>
        <dbReference type="ARBA" id="ARBA00022989"/>
    </source>
</evidence>
<organism evidence="9 10">
    <name type="scientific">Streptomyces yanii</name>
    <dbReference type="NCBI Taxonomy" id="78510"/>
    <lineage>
        <taxon>Bacteria</taxon>
        <taxon>Bacillati</taxon>
        <taxon>Actinomycetota</taxon>
        <taxon>Actinomycetes</taxon>
        <taxon>Kitasatosporales</taxon>
        <taxon>Streptomycetaceae</taxon>
        <taxon>Streptomyces</taxon>
    </lineage>
</organism>
<feature type="transmembrane region" description="Helical" evidence="7">
    <location>
        <begin position="398"/>
        <end position="420"/>
    </location>
</feature>